<evidence type="ECO:0000256" key="7">
    <source>
        <dbReference type="ARBA" id="ARBA00022803"/>
    </source>
</evidence>
<name>H8Z5A5_9GAMM</name>
<dbReference type="HOGENOM" id="CLU_001721_4_0_6"/>
<keyword evidence="6" id="KW-0677">Repeat</keyword>
<dbReference type="InterPro" id="IPR011990">
    <property type="entry name" value="TPR-like_helical_dom_sf"/>
</dbReference>
<protein>
    <recommendedName>
        <fullName evidence="3">protein O-GlcNAc transferase</fullName>
        <ecNumber evidence="3">2.4.1.255</ecNumber>
    </recommendedName>
</protein>
<dbReference type="Pfam" id="PF13424">
    <property type="entry name" value="TPR_12"/>
    <property type="match status" value="1"/>
</dbReference>
<evidence type="ECO:0000256" key="5">
    <source>
        <dbReference type="ARBA" id="ARBA00022679"/>
    </source>
</evidence>
<dbReference type="PANTHER" id="PTHR44835">
    <property type="entry name" value="UDP-N-ACETYLGLUCOSAMINE--PEPTIDE N-ACETYLGLUCOSAMINYLTRANSFERASE SPINDLY-RELATED"/>
    <property type="match status" value="1"/>
</dbReference>
<dbReference type="STRING" id="631362.Thi970DRAFT_04153"/>
<accession>H8Z5A5</accession>
<dbReference type="eggNOG" id="COG3914">
    <property type="taxonomic scope" value="Bacteria"/>
</dbReference>
<reference evidence="10 11" key="2">
    <citation type="submission" date="2011-11" db="EMBL/GenBank/DDBJ databases">
        <authorList>
            <consortium name="US DOE Joint Genome Institute"/>
            <person name="Lucas S."/>
            <person name="Han J."/>
            <person name="Lapidus A."/>
            <person name="Cheng J.-F."/>
            <person name="Goodwin L."/>
            <person name="Pitluck S."/>
            <person name="Peters L."/>
            <person name="Ovchinnikova G."/>
            <person name="Zhang X."/>
            <person name="Detter J.C."/>
            <person name="Han C."/>
            <person name="Tapia R."/>
            <person name="Land M."/>
            <person name="Hauser L."/>
            <person name="Kyrpides N."/>
            <person name="Ivanova N."/>
            <person name="Pagani I."/>
            <person name="Vogl K."/>
            <person name="Liu Z."/>
            <person name="Overmann J."/>
            <person name="Frigaard N.-U."/>
            <person name="Bryant D."/>
            <person name="Woyke T."/>
        </authorList>
    </citation>
    <scope>NUCLEOTIDE SEQUENCE [LARGE SCALE GENOMIC DNA]</scope>
    <source>
        <strain evidence="10 11">970</strain>
    </source>
</reference>
<evidence type="ECO:0000256" key="8">
    <source>
        <dbReference type="PROSITE-ProRule" id="PRU00339"/>
    </source>
</evidence>
<dbReference type="eggNOG" id="COG0457">
    <property type="taxonomic scope" value="Bacteria"/>
</dbReference>
<evidence type="ECO:0000256" key="4">
    <source>
        <dbReference type="ARBA" id="ARBA00022676"/>
    </source>
</evidence>
<dbReference type="EMBL" id="JH603170">
    <property type="protein sequence ID" value="EIC20512.1"/>
    <property type="molecule type" value="Genomic_DNA"/>
</dbReference>
<dbReference type="PANTHER" id="PTHR44835:SF1">
    <property type="entry name" value="PROTEIN O-GLCNAC TRANSFERASE"/>
    <property type="match status" value="1"/>
</dbReference>
<reference evidence="11" key="1">
    <citation type="submission" date="2011-06" db="EMBL/GenBank/DDBJ databases">
        <authorList>
            <consortium name="US DOE Joint Genome Institute (JGI-PGF)"/>
            <person name="Lucas S."/>
            <person name="Han J."/>
            <person name="Lapidus A."/>
            <person name="Cheng J.-F."/>
            <person name="Goodwin L."/>
            <person name="Pitluck S."/>
            <person name="Peters L."/>
            <person name="Land M.L."/>
            <person name="Hauser L."/>
            <person name="Vogl K."/>
            <person name="Liu Z."/>
            <person name="Overmann J."/>
            <person name="Frigaard N.-U."/>
            <person name="Bryant D.A."/>
            <person name="Woyke T.J."/>
        </authorList>
    </citation>
    <scope>NUCLEOTIDE SEQUENCE [LARGE SCALE GENOMIC DNA]</scope>
    <source>
        <strain evidence="11">970</strain>
    </source>
</reference>
<evidence type="ECO:0000256" key="3">
    <source>
        <dbReference type="ARBA" id="ARBA00011970"/>
    </source>
</evidence>
<feature type="repeat" description="TPR" evidence="8">
    <location>
        <begin position="171"/>
        <end position="204"/>
    </location>
</feature>
<keyword evidence="4" id="KW-0328">Glycosyltransferase</keyword>
<feature type="domain" description="O-GlcNAc transferase C-terminal" evidence="9">
    <location>
        <begin position="286"/>
        <end position="441"/>
    </location>
</feature>
<dbReference type="SMART" id="SM00028">
    <property type="entry name" value="TPR"/>
    <property type="match status" value="6"/>
</dbReference>
<evidence type="ECO:0000256" key="2">
    <source>
        <dbReference type="ARBA" id="ARBA00005386"/>
    </source>
</evidence>
<feature type="domain" description="O-GlcNAc transferase C-terminal" evidence="9">
    <location>
        <begin position="466"/>
        <end position="638"/>
    </location>
</feature>
<feature type="repeat" description="TPR" evidence="8">
    <location>
        <begin position="103"/>
        <end position="136"/>
    </location>
</feature>
<evidence type="ECO:0000256" key="1">
    <source>
        <dbReference type="ARBA" id="ARBA00004922"/>
    </source>
</evidence>
<keyword evidence="11" id="KW-1185">Reference proteome</keyword>
<dbReference type="Gene3D" id="1.25.40.10">
    <property type="entry name" value="Tetratricopeptide repeat domain"/>
    <property type="match status" value="2"/>
</dbReference>
<organism evidence="10 11">
    <name type="scientific">Thiorhodovibrio frisius</name>
    <dbReference type="NCBI Taxonomy" id="631362"/>
    <lineage>
        <taxon>Bacteria</taxon>
        <taxon>Pseudomonadati</taxon>
        <taxon>Pseudomonadota</taxon>
        <taxon>Gammaproteobacteria</taxon>
        <taxon>Chromatiales</taxon>
        <taxon>Chromatiaceae</taxon>
        <taxon>Thiorhodovibrio</taxon>
    </lineage>
</organism>
<dbReference type="PROSITE" id="PS50005">
    <property type="entry name" value="TPR"/>
    <property type="match status" value="3"/>
</dbReference>
<dbReference type="GO" id="GO:0097363">
    <property type="term" value="F:protein O-acetylglucosaminyltransferase activity"/>
    <property type="evidence" value="ECO:0007669"/>
    <property type="project" value="UniProtKB-EC"/>
</dbReference>
<feature type="repeat" description="TPR" evidence="8">
    <location>
        <begin position="69"/>
        <end position="102"/>
    </location>
</feature>
<dbReference type="Gene3D" id="3.40.50.11380">
    <property type="match status" value="1"/>
</dbReference>
<dbReference type="InterPro" id="IPR029489">
    <property type="entry name" value="OGT/SEC/SPY_C"/>
</dbReference>
<evidence type="ECO:0000259" key="9">
    <source>
        <dbReference type="Pfam" id="PF13844"/>
    </source>
</evidence>
<dbReference type="Gene3D" id="3.40.50.2000">
    <property type="entry name" value="Glycogen Phosphorylase B"/>
    <property type="match status" value="1"/>
</dbReference>
<gene>
    <name evidence="10" type="ORF">Thi970DRAFT_04153</name>
</gene>
<evidence type="ECO:0000313" key="10">
    <source>
        <dbReference type="EMBL" id="EIC20512.1"/>
    </source>
</evidence>
<sequence>MSTASEPLSAECDLSSPEQAVSIATAFTKRNPELPSGWSILAESLCRAGDHEAAALAAEEAARLSPDSASAHSNLGVMLKKLGRLTEAESALHRALQCDPEFPAAYVNLGGVLRELGRYTEAEAVCRRAIDLAPGMIEALYLLGNIYRATAREKEAEALYREVIARASNNGQAHSSLGLLLMDQGRLSEAEPILRRASELRPNDPLTHARLGILLAKLDWTEAAEKASRAALAIDPSCGAAFINLLHVLAYSKSGSGEALCQEARKWCQATLAVGADPQARKQITTHARASARPLRVGILSAEFGSHVVACFLNSWLWEIDPNRIELQLYPAVIRNDPDAEMFQRRALSWTPLVGLTDDEAAERLRAAQLDVLVETSGHTEGNRLGVLARRVAPVQCHYIGYFASTGLNAMDYFMTDEILIPPWHDSHFVEQVWRLPRTRYAYDPLIEAPAPAWHQDQNGRLRLGSFNNLAKVGEQTLALWSRVMRALPESMLILKGRGAEDAAVQTRILETLRGHGIEGARLEFWPYTPSRSEHLALYNQIDLALDTIPFNSATTACDALWMGTPLVTVLGGQLAGRQAASILTGLGRPEWIARNNDEFVDVVASLASDIPLRWHLRESLRAQMETSELCDGRSLARALEDSFEAMARQQNAGK</sequence>
<comment type="similarity">
    <text evidence="2">Belongs to the glycosyltransferase 41 family. O-GlcNAc transferase subfamily.</text>
</comment>
<keyword evidence="7 8" id="KW-0802">TPR repeat</keyword>
<dbReference type="RefSeq" id="WP_009150915.1">
    <property type="nucleotide sequence ID" value="NZ_CP121471.1"/>
</dbReference>
<proteinExistence type="inferred from homology"/>
<comment type="pathway">
    <text evidence="1">Protein modification; protein glycosylation.</text>
</comment>
<dbReference type="InterPro" id="IPR019734">
    <property type="entry name" value="TPR_rpt"/>
</dbReference>
<dbReference type="EC" id="2.4.1.255" evidence="3"/>
<evidence type="ECO:0000256" key="6">
    <source>
        <dbReference type="ARBA" id="ARBA00022737"/>
    </source>
</evidence>
<dbReference type="Proteomes" id="UP000002964">
    <property type="component" value="Unassembled WGS sequence"/>
</dbReference>
<dbReference type="SUPFAM" id="SSF48452">
    <property type="entry name" value="TPR-like"/>
    <property type="match status" value="1"/>
</dbReference>
<dbReference type="InterPro" id="IPR051939">
    <property type="entry name" value="Glycosyltr_41/O-GlcNAc_trsf"/>
</dbReference>
<dbReference type="AlphaFoldDB" id="H8Z5A5"/>
<evidence type="ECO:0000313" key="11">
    <source>
        <dbReference type="Proteomes" id="UP000002964"/>
    </source>
</evidence>
<dbReference type="Pfam" id="PF13844">
    <property type="entry name" value="Glyco_transf_41"/>
    <property type="match status" value="2"/>
</dbReference>
<keyword evidence="5 10" id="KW-0808">Transferase</keyword>
<dbReference type="Pfam" id="PF13432">
    <property type="entry name" value="TPR_16"/>
    <property type="match status" value="2"/>
</dbReference>